<evidence type="ECO:0000256" key="4">
    <source>
        <dbReference type="ARBA" id="ARBA00022989"/>
    </source>
</evidence>
<dbReference type="EMBL" id="HE575324">
    <property type="protein sequence ID" value="CCC95317.1"/>
    <property type="molecule type" value="Genomic_DNA"/>
</dbReference>
<evidence type="ECO:0000256" key="6">
    <source>
        <dbReference type="SAM" id="Phobius"/>
    </source>
</evidence>
<evidence type="ECO:0000313" key="8">
    <source>
        <dbReference type="EMBL" id="CCC95317.1"/>
    </source>
</evidence>
<keyword evidence="2" id="KW-0813">Transport</keyword>
<evidence type="ECO:0000256" key="2">
    <source>
        <dbReference type="ARBA" id="ARBA00022448"/>
    </source>
</evidence>
<evidence type="ECO:0000259" key="7">
    <source>
        <dbReference type="Pfam" id="PF03908"/>
    </source>
</evidence>
<dbReference type="VEuPathDB" id="TriTrypDB:TcIL3000.11.7530"/>
<evidence type="ECO:0000256" key="1">
    <source>
        <dbReference type="ARBA" id="ARBA00004211"/>
    </source>
</evidence>
<dbReference type="AlphaFoldDB" id="G0V0Z6"/>
<reference evidence="8" key="1">
    <citation type="journal article" date="2012" name="Proc. Natl. Acad. Sci. U.S.A.">
        <title>Antigenic diversity is generated by distinct evolutionary mechanisms in African trypanosome species.</title>
        <authorList>
            <person name="Jackson A.P."/>
            <person name="Berry A."/>
            <person name="Aslett M."/>
            <person name="Allison H.C."/>
            <person name="Burton P."/>
            <person name="Vavrova-Anderson J."/>
            <person name="Brown R."/>
            <person name="Browne H."/>
            <person name="Corton N."/>
            <person name="Hauser H."/>
            <person name="Gamble J."/>
            <person name="Gilderthorp R."/>
            <person name="Marcello L."/>
            <person name="McQuillan J."/>
            <person name="Otto T.D."/>
            <person name="Quail M.A."/>
            <person name="Sanders M.J."/>
            <person name="van Tonder A."/>
            <person name="Ginger M.L."/>
            <person name="Field M.C."/>
            <person name="Barry J.D."/>
            <person name="Hertz-Fowler C."/>
            <person name="Berriman M."/>
        </authorList>
    </citation>
    <scope>NUCLEOTIDE SEQUENCE</scope>
    <source>
        <strain evidence="8">IL3000</strain>
    </source>
</reference>
<gene>
    <name evidence="8" type="ORF">TCIL3000_11_7530</name>
</gene>
<dbReference type="GO" id="GO:0016020">
    <property type="term" value="C:membrane"/>
    <property type="evidence" value="ECO:0007669"/>
    <property type="project" value="UniProtKB-SubCell"/>
</dbReference>
<proteinExistence type="predicted"/>
<evidence type="ECO:0000256" key="5">
    <source>
        <dbReference type="ARBA" id="ARBA00023136"/>
    </source>
</evidence>
<feature type="domain" description="Sec20 C-terminal" evidence="7">
    <location>
        <begin position="132"/>
        <end position="216"/>
    </location>
</feature>
<protein>
    <submittedName>
        <fullName evidence="8">Uncharacterized protein TCIL3000_11_7530</fullName>
    </submittedName>
</protein>
<organism evidence="8">
    <name type="scientific">Trypanosoma congolense (strain IL3000)</name>
    <dbReference type="NCBI Taxonomy" id="1068625"/>
    <lineage>
        <taxon>Eukaryota</taxon>
        <taxon>Discoba</taxon>
        <taxon>Euglenozoa</taxon>
        <taxon>Kinetoplastea</taxon>
        <taxon>Metakinetoplastina</taxon>
        <taxon>Trypanosomatida</taxon>
        <taxon>Trypanosomatidae</taxon>
        <taxon>Trypanosoma</taxon>
        <taxon>Nannomonas</taxon>
    </lineage>
</organism>
<feature type="transmembrane region" description="Helical" evidence="6">
    <location>
        <begin position="195"/>
        <end position="213"/>
    </location>
</feature>
<comment type="subcellular location">
    <subcellularLocation>
        <location evidence="1">Membrane</location>
        <topology evidence="1">Single-pass type IV membrane protein</topology>
    </subcellularLocation>
</comment>
<keyword evidence="4 6" id="KW-1133">Transmembrane helix</keyword>
<evidence type="ECO:0000256" key="3">
    <source>
        <dbReference type="ARBA" id="ARBA00022692"/>
    </source>
</evidence>
<keyword evidence="5 6" id="KW-0472">Membrane</keyword>
<keyword evidence="3 6" id="KW-0812">Transmembrane</keyword>
<dbReference type="InterPro" id="IPR056173">
    <property type="entry name" value="Sec20_C"/>
</dbReference>
<dbReference type="Pfam" id="PF03908">
    <property type="entry name" value="Sec20"/>
    <property type="match status" value="1"/>
</dbReference>
<name>G0V0Z6_TRYCI</name>
<sequence>MDTTSVSQGESDCGPFSSELLVTLDKRAAVTLSELNRAVKAHQENRVSRTHEALVLSISAAQRVIKLLTEVDEHMQRQKKQSSERHLPALHITLLAQLDTHRAAIRRALPAAVAAVEAGGEESAAETASALRSLMYTRSILNMELRKVQGAVDELRGSSKSLEVLHTALQDVNATVELAHRMVGKLLSIKTVDDALLRVSVVVFILVLVYIVAQRVFGYFPTVYKR</sequence>
<accession>G0V0Z6</accession>